<sequence>MSPTHGSARRSSTSPSPRTSSDRNGAPSPVPGPPARGGGEATPGKPIHIMPDSAKTGRLARLLLDARAAAAPLAVLPEELATVTAAEADAVQLLCADALGPTGGYKVLQVADRDGSFGFIPASAILASPATMPATGTRLKIEIEIAFRIGRDLPGRADGAPYSAEEVGAAVAGAFAAFEIVESRLPPTPPPLAARADAMSNRGLVVGPEVADWRGCVRADVAATLAISGRVVVAVTGGHPSGDPFHSVPWLANALVRAGRPLTAGQVVTTGAFGGSHPIAPGDEVTGEIAGFPPIAFRLVP</sequence>
<reference evidence="5" key="1">
    <citation type="submission" date="2018-05" db="EMBL/GenBank/DDBJ databases">
        <title>Azospirillum thermophila sp. nov., a novel isolated from hot spring.</title>
        <authorList>
            <person name="Zhao Z."/>
        </authorList>
    </citation>
    <scope>NUCLEOTIDE SEQUENCE [LARGE SCALE GENOMIC DNA]</scope>
    <source>
        <strain evidence="5">CFH 70021</strain>
    </source>
</reference>
<evidence type="ECO:0000313" key="4">
    <source>
        <dbReference type="EMBL" id="AWK88290.1"/>
    </source>
</evidence>
<dbReference type="SUPFAM" id="SSF56529">
    <property type="entry name" value="FAH"/>
    <property type="match status" value="1"/>
</dbReference>
<organism evidence="4 5">
    <name type="scientific">Azospirillum thermophilum</name>
    <dbReference type="NCBI Taxonomy" id="2202148"/>
    <lineage>
        <taxon>Bacteria</taxon>
        <taxon>Pseudomonadati</taxon>
        <taxon>Pseudomonadota</taxon>
        <taxon>Alphaproteobacteria</taxon>
        <taxon>Rhodospirillales</taxon>
        <taxon>Azospirillaceae</taxon>
        <taxon>Azospirillum</taxon>
    </lineage>
</organism>
<dbReference type="KEGG" id="azz:DEW08_19545"/>
<evidence type="ECO:0000256" key="2">
    <source>
        <dbReference type="SAM" id="MobiDB-lite"/>
    </source>
</evidence>
<dbReference type="AlphaFoldDB" id="A0A2S2CV85"/>
<dbReference type="InterPro" id="IPR050772">
    <property type="entry name" value="Hydratase-Decarb/MhpD_sf"/>
</dbReference>
<feature type="domain" description="Fumarylacetoacetase-like C-terminal" evidence="3">
    <location>
        <begin position="121"/>
        <end position="299"/>
    </location>
</feature>
<dbReference type="GO" id="GO:0005737">
    <property type="term" value="C:cytoplasm"/>
    <property type="evidence" value="ECO:0007669"/>
    <property type="project" value="TreeGrafter"/>
</dbReference>
<accession>A0A2S2CV85</accession>
<dbReference type="InterPro" id="IPR011234">
    <property type="entry name" value="Fumarylacetoacetase-like_C"/>
</dbReference>
<feature type="region of interest" description="Disordered" evidence="2">
    <location>
        <begin position="1"/>
        <end position="51"/>
    </location>
</feature>
<evidence type="ECO:0000256" key="1">
    <source>
        <dbReference type="ARBA" id="ARBA00023239"/>
    </source>
</evidence>
<protein>
    <recommendedName>
        <fullName evidence="3">Fumarylacetoacetase-like C-terminal domain-containing protein</fullName>
    </recommendedName>
</protein>
<dbReference type="EMBL" id="CP029354">
    <property type="protein sequence ID" value="AWK88290.1"/>
    <property type="molecule type" value="Genomic_DNA"/>
</dbReference>
<dbReference type="Pfam" id="PF01557">
    <property type="entry name" value="FAA_hydrolase"/>
    <property type="match status" value="1"/>
</dbReference>
<proteinExistence type="predicted"/>
<evidence type="ECO:0000313" key="5">
    <source>
        <dbReference type="Proteomes" id="UP000245629"/>
    </source>
</evidence>
<feature type="compositionally biased region" description="Low complexity" evidence="2">
    <location>
        <begin position="9"/>
        <end position="19"/>
    </location>
</feature>
<keyword evidence="1" id="KW-0456">Lyase</keyword>
<dbReference type="Gene3D" id="3.90.850.10">
    <property type="entry name" value="Fumarylacetoacetase-like, C-terminal domain"/>
    <property type="match status" value="1"/>
</dbReference>
<dbReference type="GO" id="GO:0008684">
    <property type="term" value="F:2-oxopent-4-enoate hydratase activity"/>
    <property type="evidence" value="ECO:0007669"/>
    <property type="project" value="TreeGrafter"/>
</dbReference>
<dbReference type="PANTHER" id="PTHR30143">
    <property type="entry name" value="ACID HYDRATASE"/>
    <property type="match status" value="1"/>
</dbReference>
<dbReference type="InterPro" id="IPR036663">
    <property type="entry name" value="Fumarylacetoacetase_C_sf"/>
</dbReference>
<gene>
    <name evidence="4" type="ORF">DEW08_19545</name>
</gene>
<dbReference type="Proteomes" id="UP000245629">
    <property type="component" value="Chromosome 3"/>
</dbReference>
<dbReference type="OrthoDB" id="9792137at2"/>
<dbReference type="PANTHER" id="PTHR30143:SF0">
    <property type="entry name" value="2-KETO-4-PENTENOATE HYDRATASE"/>
    <property type="match status" value="1"/>
</dbReference>
<keyword evidence="5" id="KW-1185">Reference proteome</keyword>
<name>A0A2S2CV85_9PROT</name>
<evidence type="ECO:0000259" key="3">
    <source>
        <dbReference type="Pfam" id="PF01557"/>
    </source>
</evidence>